<proteinExistence type="predicted"/>
<evidence type="ECO:0000313" key="15">
    <source>
        <dbReference type="Proteomes" id="UP000824219"/>
    </source>
</evidence>
<accession>A0A9D3NLX9</accession>
<evidence type="ECO:0000256" key="4">
    <source>
        <dbReference type="ARBA" id="ARBA00022729"/>
    </source>
</evidence>
<dbReference type="GO" id="GO:0007166">
    <property type="term" value="P:cell surface receptor signaling pathway"/>
    <property type="evidence" value="ECO:0007669"/>
    <property type="project" value="TreeGrafter"/>
</dbReference>
<comment type="caution">
    <text evidence="14">The sequence shown here is derived from an EMBL/GenBank/DDBJ whole genome shotgun (WGS) entry which is preliminary data.</text>
</comment>
<feature type="compositionally biased region" description="Polar residues" evidence="11">
    <location>
        <begin position="154"/>
        <end position="174"/>
    </location>
</feature>
<evidence type="ECO:0000256" key="11">
    <source>
        <dbReference type="SAM" id="MobiDB-lite"/>
    </source>
</evidence>
<protein>
    <recommendedName>
        <fullName evidence="13">Ig-like domain-containing protein</fullName>
    </recommendedName>
</protein>
<feature type="region of interest" description="Disordered" evidence="11">
    <location>
        <begin position="154"/>
        <end position="204"/>
    </location>
</feature>
<keyword evidence="4 12" id="KW-0732">Signal</keyword>
<evidence type="ECO:0000256" key="3">
    <source>
        <dbReference type="ARBA" id="ARBA00022692"/>
    </source>
</evidence>
<keyword evidence="2" id="KW-1003">Cell membrane</keyword>
<feature type="domain" description="Ig-like" evidence="13">
    <location>
        <begin position="28"/>
        <end position="115"/>
    </location>
</feature>
<dbReference type="PANTHER" id="PTHR25466">
    <property type="entry name" value="T-LYMPHOCYTE ACTIVATION ANTIGEN"/>
    <property type="match status" value="1"/>
</dbReference>
<dbReference type="GO" id="GO:0071222">
    <property type="term" value="P:cellular response to lipopolysaccharide"/>
    <property type="evidence" value="ECO:0007669"/>
    <property type="project" value="TreeGrafter"/>
</dbReference>
<dbReference type="InterPro" id="IPR013106">
    <property type="entry name" value="Ig_V-set"/>
</dbReference>
<dbReference type="SUPFAM" id="SSF48726">
    <property type="entry name" value="Immunoglobulin"/>
    <property type="match status" value="1"/>
</dbReference>
<keyword evidence="7" id="KW-1015">Disulfide bond</keyword>
<evidence type="ECO:0000256" key="6">
    <source>
        <dbReference type="ARBA" id="ARBA00023136"/>
    </source>
</evidence>
<dbReference type="PROSITE" id="PS50835">
    <property type="entry name" value="IG_LIKE"/>
    <property type="match status" value="1"/>
</dbReference>
<gene>
    <name evidence="14" type="ORF">KOW79_012658</name>
</gene>
<evidence type="ECO:0000256" key="12">
    <source>
        <dbReference type="SAM" id="SignalP"/>
    </source>
</evidence>
<comment type="subcellular location">
    <subcellularLocation>
        <location evidence="1">Cell membrane</location>
        <topology evidence="1">Single-pass type I membrane protein</topology>
    </subcellularLocation>
</comment>
<dbReference type="PANTHER" id="PTHR25466:SF11">
    <property type="entry name" value="GALECTIN 17-RELATED"/>
    <property type="match status" value="1"/>
</dbReference>
<dbReference type="Proteomes" id="UP000824219">
    <property type="component" value="Linkage Group LG14"/>
</dbReference>
<dbReference type="Gene3D" id="2.60.40.10">
    <property type="entry name" value="Immunoglobulins"/>
    <property type="match status" value="1"/>
</dbReference>
<keyword evidence="10" id="KW-0393">Immunoglobulin domain</keyword>
<dbReference type="AlphaFoldDB" id="A0A9D3NLX9"/>
<evidence type="ECO:0000256" key="9">
    <source>
        <dbReference type="ARBA" id="ARBA00023180"/>
    </source>
</evidence>
<keyword evidence="8" id="KW-0675">Receptor</keyword>
<feature type="signal peptide" evidence="12">
    <location>
        <begin position="1"/>
        <end position="20"/>
    </location>
</feature>
<evidence type="ECO:0000313" key="14">
    <source>
        <dbReference type="EMBL" id="KAG7324642.1"/>
    </source>
</evidence>
<dbReference type="InterPro" id="IPR051713">
    <property type="entry name" value="T-cell_Activation_Regulation"/>
</dbReference>
<dbReference type="InterPro" id="IPR013783">
    <property type="entry name" value="Ig-like_fold"/>
</dbReference>
<feature type="chain" id="PRO_5039374555" description="Ig-like domain-containing protein" evidence="12">
    <location>
        <begin position="21"/>
        <end position="204"/>
    </location>
</feature>
<evidence type="ECO:0000256" key="8">
    <source>
        <dbReference type="ARBA" id="ARBA00023170"/>
    </source>
</evidence>
<reference evidence="14 15" key="1">
    <citation type="submission" date="2021-06" db="EMBL/GenBank/DDBJ databases">
        <title>Chromosome-level genome assembly of the red-tail catfish (Hemibagrus wyckioides).</title>
        <authorList>
            <person name="Shao F."/>
        </authorList>
    </citation>
    <scope>NUCLEOTIDE SEQUENCE [LARGE SCALE GENOMIC DNA]</scope>
    <source>
        <strain evidence="14">EC202008001</strain>
        <tissue evidence="14">Blood</tissue>
    </source>
</reference>
<keyword evidence="15" id="KW-1185">Reference proteome</keyword>
<keyword evidence="5" id="KW-1133">Transmembrane helix</keyword>
<evidence type="ECO:0000256" key="7">
    <source>
        <dbReference type="ARBA" id="ARBA00023157"/>
    </source>
</evidence>
<organism evidence="14 15">
    <name type="scientific">Hemibagrus wyckioides</name>
    <dbReference type="NCBI Taxonomy" id="337641"/>
    <lineage>
        <taxon>Eukaryota</taxon>
        <taxon>Metazoa</taxon>
        <taxon>Chordata</taxon>
        <taxon>Craniata</taxon>
        <taxon>Vertebrata</taxon>
        <taxon>Euteleostomi</taxon>
        <taxon>Actinopterygii</taxon>
        <taxon>Neopterygii</taxon>
        <taxon>Teleostei</taxon>
        <taxon>Ostariophysi</taxon>
        <taxon>Siluriformes</taxon>
        <taxon>Bagridae</taxon>
        <taxon>Hemibagrus</taxon>
    </lineage>
</organism>
<dbReference type="OrthoDB" id="9983389at2759"/>
<sequence>MDSVNFLFIYITWLITSVDSQVISARVGSTVVLPCDLSGLPKPSMYIQWRTDFDVVFERSRRESYQGERYKGRVNVPEEHLFKGNCSLVLRNVEFNDAGVYYTYLFMKRSKRSIARFIQRVKLKVYEDAGPTLSLPFLVFSLIVVGTRVTSSAGQGERVASSTGPAHGATSSVASYDEVESPTESGIGEMSFTGQGCEAMSKKG</sequence>
<evidence type="ECO:0000259" key="13">
    <source>
        <dbReference type="PROSITE" id="PS50835"/>
    </source>
</evidence>
<dbReference type="InterPro" id="IPR007110">
    <property type="entry name" value="Ig-like_dom"/>
</dbReference>
<evidence type="ECO:0000256" key="5">
    <source>
        <dbReference type="ARBA" id="ARBA00022989"/>
    </source>
</evidence>
<dbReference type="InterPro" id="IPR036179">
    <property type="entry name" value="Ig-like_dom_sf"/>
</dbReference>
<name>A0A9D3NLX9_9TELE</name>
<dbReference type="GO" id="GO:0042102">
    <property type="term" value="P:positive regulation of T cell proliferation"/>
    <property type="evidence" value="ECO:0007669"/>
    <property type="project" value="TreeGrafter"/>
</dbReference>
<keyword evidence="6" id="KW-0472">Membrane</keyword>
<dbReference type="Pfam" id="PF07686">
    <property type="entry name" value="V-set"/>
    <property type="match status" value="1"/>
</dbReference>
<dbReference type="EMBL" id="JAHKSW010000014">
    <property type="protein sequence ID" value="KAG7324642.1"/>
    <property type="molecule type" value="Genomic_DNA"/>
</dbReference>
<keyword evidence="3" id="KW-0812">Transmembrane</keyword>
<dbReference type="SMART" id="SM00409">
    <property type="entry name" value="IG"/>
    <property type="match status" value="1"/>
</dbReference>
<dbReference type="GO" id="GO:0042130">
    <property type="term" value="P:negative regulation of T cell proliferation"/>
    <property type="evidence" value="ECO:0007669"/>
    <property type="project" value="TreeGrafter"/>
</dbReference>
<evidence type="ECO:0000256" key="1">
    <source>
        <dbReference type="ARBA" id="ARBA00004251"/>
    </source>
</evidence>
<dbReference type="GO" id="GO:0009897">
    <property type="term" value="C:external side of plasma membrane"/>
    <property type="evidence" value="ECO:0007669"/>
    <property type="project" value="TreeGrafter"/>
</dbReference>
<evidence type="ECO:0000256" key="2">
    <source>
        <dbReference type="ARBA" id="ARBA00022475"/>
    </source>
</evidence>
<dbReference type="InterPro" id="IPR003599">
    <property type="entry name" value="Ig_sub"/>
</dbReference>
<dbReference type="GO" id="GO:0031295">
    <property type="term" value="P:T cell costimulation"/>
    <property type="evidence" value="ECO:0007669"/>
    <property type="project" value="TreeGrafter"/>
</dbReference>
<dbReference type="GO" id="GO:0006955">
    <property type="term" value="P:immune response"/>
    <property type="evidence" value="ECO:0007669"/>
    <property type="project" value="TreeGrafter"/>
</dbReference>
<evidence type="ECO:0000256" key="10">
    <source>
        <dbReference type="ARBA" id="ARBA00023319"/>
    </source>
</evidence>
<keyword evidence="9" id="KW-0325">Glycoprotein</keyword>